<evidence type="ECO:0000313" key="15">
    <source>
        <dbReference type="Proteomes" id="UP000477311"/>
    </source>
</evidence>
<dbReference type="InterPro" id="IPR012910">
    <property type="entry name" value="Plug_dom"/>
</dbReference>
<evidence type="ECO:0000256" key="11">
    <source>
        <dbReference type="RuleBase" id="RU003357"/>
    </source>
</evidence>
<comment type="subcellular location">
    <subcellularLocation>
        <location evidence="1">Cell outer membrane</location>
        <topology evidence="1">Multi-pass membrane protein</topology>
    </subcellularLocation>
</comment>
<evidence type="ECO:0000256" key="3">
    <source>
        <dbReference type="ARBA" id="ARBA00022452"/>
    </source>
</evidence>
<dbReference type="InterPro" id="IPR000531">
    <property type="entry name" value="Beta-barrel_TonB"/>
</dbReference>
<keyword evidence="8 11" id="KW-0798">TonB box</keyword>
<feature type="domain" description="TonB-dependent receptor plug" evidence="13">
    <location>
        <begin position="74"/>
        <end position="182"/>
    </location>
</feature>
<keyword evidence="15" id="KW-1185">Reference proteome</keyword>
<dbReference type="PANTHER" id="PTHR32552">
    <property type="entry name" value="FERRICHROME IRON RECEPTOR-RELATED"/>
    <property type="match status" value="1"/>
</dbReference>
<evidence type="ECO:0000256" key="2">
    <source>
        <dbReference type="ARBA" id="ARBA00022448"/>
    </source>
</evidence>
<dbReference type="Proteomes" id="UP000477311">
    <property type="component" value="Unassembled WGS sequence"/>
</dbReference>
<comment type="caution">
    <text evidence="14">The sequence shown here is derived from an EMBL/GenBank/DDBJ whole genome shotgun (WGS) entry which is preliminary data.</text>
</comment>
<dbReference type="RefSeq" id="WP_165109301.1">
    <property type="nucleotide sequence ID" value="NZ_JAAKYA010000096.1"/>
</dbReference>
<dbReference type="AlphaFoldDB" id="A0A6M1RZ14"/>
<dbReference type="PANTHER" id="PTHR32552:SF81">
    <property type="entry name" value="TONB-DEPENDENT OUTER MEMBRANE RECEPTOR"/>
    <property type="match status" value="1"/>
</dbReference>
<evidence type="ECO:0000256" key="4">
    <source>
        <dbReference type="ARBA" id="ARBA00022496"/>
    </source>
</evidence>
<dbReference type="SUPFAM" id="SSF56935">
    <property type="entry name" value="Porins"/>
    <property type="match status" value="1"/>
</dbReference>
<evidence type="ECO:0000256" key="6">
    <source>
        <dbReference type="ARBA" id="ARBA00023004"/>
    </source>
</evidence>
<organism evidence="14 15">
    <name type="scientific">Limisphaera ngatamarikiensis</name>
    <dbReference type="NCBI Taxonomy" id="1324935"/>
    <lineage>
        <taxon>Bacteria</taxon>
        <taxon>Pseudomonadati</taxon>
        <taxon>Verrucomicrobiota</taxon>
        <taxon>Verrucomicrobiia</taxon>
        <taxon>Limisphaerales</taxon>
        <taxon>Limisphaeraceae</taxon>
        <taxon>Limisphaera</taxon>
    </lineage>
</organism>
<evidence type="ECO:0000259" key="12">
    <source>
        <dbReference type="Pfam" id="PF00593"/>
    </source>
</evidence>
<protein>
    <submittedName>
        <fullName evidence="14">TonB-dependent receptor</fullName>
    </submittedName>
</protein>
<evidence type="ECO:0000313" key="14">
    <source>
        <dbReference type="EMBL" id="NGO40574.1"/>
    </source>
</evidence>
<dbReference type="GO" id="GO:0006826">
    <property type="term" value="P:iron ion transport"/>
    <property type="evidence" value="ECO:0007669"/>
    <property type="project" value="UniProtKB-KW"/>
</dbReference>
<keyword evidence="9 11" id="KW-0472">Membrane</keyword>
<dbReference type="GO" id="GO:0009279">
    <property type="term" value="C:cell outer membrane"/>
    <property type="evidence" value="ECO:0007669"/>
    <property type="project" value="UniProtKB-SubCell"/>
</dbReference>
<gene>
    <name evidence="14" type="ORF">G4L39_14390</name>
</gene>
<keyword evidence="4" id="KW-0410">Iron transport</keyword>
<dbReference type="InterPro" id="IPR039426">
    <property type="entry name" value="TonB-dep_rcpt-like"/>
</dbReference>
<reference evidence="14 15" key="1">
    <citation type="submission" date="2020-02" db="EMBL/GenBank/DDBJ databases">
        <title>Draft genome sequence of Limisphaera ngatamarikiensis NGM72.4T, a thermophilic Verrucomicrobia grouped in subdivision 3.</title>
        <authorList>
            <person name="Carere C.R."/>
            <person name="Steen J."/>
            <person name="Hugenholtz P."/>
            <person name="Stott M.B."/>
        </authorList>
    </citation>
    <scope>NUCLEOTIDE SEQUENCE [LARGE SCALE GENOMIC DNA]</scope>
    <source>
        <strain evidence="14 15">NGM72.4</strain>
    </source>
</reference>
<comment type="similarity">
    <text evidence="11">Belongs to the TonB-dependent receptor family.</text>
</comment>
<evidence type="ECO:0000256" key="10">
    <source>
        <dbReference type="ARBA" id="ARBA00023237"/>
    </source>
</evidence>
<evidence type="ECO:0000256" key="5">
    <source>
        <dbReference type="ARBA" id="ARBA00022692"/>
    </source>
</evidence>
<keyword evidence="2" id="KW-0813">Transport</keyword>
<keyword evidence="14" id="KW-0675">Receptor</keyword>
<keyword evidence="3" id="KW-1134">Transmembrane beta strand</keyword>
<dbReference type="Pfam" id="PF00593">
    <property type="entry name" value="TonB_dep_Rec_b-barrel"/>
    <property type="match status" value="1"/>
</dbReference>
<proteinExistence type="inferred from homology"/>
<dbReference type="InterPro" id="IPR037066">
    <property type="entry name" value="Plug_dom_sf"/>
</dbReference>
<feature type="domain" description="TonB-dependent receptor-like beta-barrel" evidence="12">
    <location>
        <begin position="249"/>
        <end position="659"/>
    </location>
</feature>
<keyword evidence="7" id="KW-0406">Ion transport</keyword>
<evidence type="ECO:0000256" key="1">
    <source>
        <dbReference type="ARBA" id="ARBA00004571"/>
    </source>
</evidence>
<keyword evidence="6" id="KW-0408">Iron</keyword>
<keyword evidence="5" id="KW-0812">Transmembrane</keyword>
<dbReference type="Gene3D" id="2.170.130.10">
    <property type="entry name" value="TonB-dependent receptor, plug domain"/>
    <property type="match status" value="1"/>
</dbReference>
<evidence type="ECO:0000256" key="9">
    <source>
        <dbReference type="ARBA" id="ARBA00023136"/>
    </source>
</evidence>
<dbReference type="Pfam" id="PF07715">
    <property type="entry name" value="Plug"/>
    <property type="match status" value="1"/>
</dbReference>
<name>A0A6M1RZ14_9BACT</name>
<dbReference type="Gene3D" id="2.40.170.20">
    <property type="entry name" value="TonB-dependent receptor, beta-barrel domain"/>
    <property type="match status" value="1"/>
</dbReference>
<dbReference type="EMBL" id="JAAKYA010000096">
    <property type="protein sequence ID" value="NGO40574.1"/>
    <property type="molecule type" value="Genomic_DNA"/>
</dbReference>
<sequence length="704" mass="78459">MNGDGEATGTLPPQPLRRSRAWLLRRARAFLCATLGVGLAGGWARGQAAPPAVTLPPVVVMGRAEDLVGTADAASVGYVGAAQLELRPKLRPGEVLETVPGLIATQHSGAGKANQYYLRGFNLDHGTDFAVNLEGIPLNLPTHAHGQGYLDMNPVIPELIESMEFRKGPYYAELGDFSSAGAAEIRYSRRLPGAMARVEAGSFNYWRGLWADSMAVGSGHLLYAMEGLYNDGPWTEAEHFRRGNAVVRWSDQREGTQWSVMATAYAGDWDATDQIPARAVGPEFSVWNSMDPTTGGESQRLNLVAGWQRDGFQSRTRASLFASYYKLDLFSNFTYFLDHPDLGDQFEQVDQRRILGGKIEHTRLWSDTELGLGLDVRADWIRNGLHRTQARTRWDTVRTDRVNQLMVGTYTHVRHQWSDWFRSYAGLRMDSAWYDVHSDRPENSGSESDALLSPKAGLVFGPWARTEFYLNAGFGFHSNDGRGATTRVDPVTGEPVQRVDPLVPTKGAELGVRTTWIPGLQSSVSFWWLDIDSELLFLGDAGTTEASRPSRRYGVEWANYYVMTSWLVWDLDVAWSHARFRDGDPAGDHIPGAPEWVLAAGVTVPRMGPFYGSVRFRYFGPRPLTEDGSVRSDGTALVNVEVGWRINPRWNLALQCFNLLDRRDHDIDYYYVSRLPGEPAEGVADVHFHPMEPLAIRVVLTGRF</sequence>
<dbReference type="InterPro" id="IPR036942">
    <property type="entry name" value="Beta-barrel_TonB_sf"/>
</dbReference>
<evidence type="ECO:0000256" key="8">
    <source>
        <dbReference type="ARBA" id="ARBA00023077"/>
    </source>
</evidence>
<evidence type="ECO:0000259" key="13">
    <source>
        <dbReference type="Pfam" id="PF07715"/>
    </source>
</evidence>
<keyword evidence="10" id="KW-0998">Cell outer membrane</keyword>
<evidence type="ECO:0000256" key="7">
    <source>
        <dbReference type="ARBA" id="ARBA00023065"/>
    </source>
</evidence>
<accession>A0A6M1RZ14</accession>